<evidence type="ECO:0000313" key="5">
    <source>
        <dbReference type="Proteomes" id="UP000500767"/>
    </source>
</evidence>
<dbReference type="EMBL" id="CP053708">
    <property type="protein sequence ID" value="QKE92573.1"/>
    <property type="molecule type" value="Genomic_DNA"/>
</dbReference>
<feature type="compositionally biased region" description="Pro residues" evidence="2">
    <location>
        <begin position="78"/>
        <end position="90"/>
    </location>
</feature>
<feature type="region of interest" description="Disordered" evidence="2">
    <location>
        <begin position="72"/>
        <end position="109"/>
    </location>
</feature>
<keyword evidence="5" id="KW-1185">Reference proteome</keyword>
<protein>
    <recommendedName>
        <fullName evidence="3">Organic solvent tolerance-like N-terminal domain-containing protein</fullName>
    </recommendedName>
</protein>
<evidence type="ECO:0000259" key="3">
    <source>
        <dbReference type="Pfam" id="PF03968"/>
    </source>
</evidence>
<dbReference type="PANTHER" id="PTHR36504:SF1">
    <property type="entry name" value="LIPOPOLYSACCHARIDE EXPORT SYSTEM PROTEIN LPTA"/>
    <property type="match status" value="1"/>
</dbReference>
<keyword evidence="1" id="KW-0732">Signal</keyword>
<dbReference type="Pfam" id="PF03968">
    <property type="entry name" value="LptD_N"/>
    <property type="match status" value="2"/>
</dbReference>
<dbReference type="KEGG" id="lck:HN018_10045"/>
<dbReference type="GO" id="GO:0009279">
    <property type="term" value="C:cell outer membrane"/>
    <property type="evidence" value="ECO:0007669"/>
    <property type="project" value="TreeGrafter"/>
</dbReference>
<name>A0A6M8HVL3_9PROT</name>
<feature type="domain" description="Organic solvent tolerance-like N-terminal" evidence="3">
    <location>
        <begin position="171"/>
        <end position="297"/>
    </location>
</feature>
<dbReference type="GO" id="GO:0030288">
    <property type="term" value="C:outer membrane-bounded periplasmic space"/>
    <property type="evidence" value="ECO:0007669"/>
    <property type="project" value="TreeGrafter"/>
</dbReference>
<dbReference type="Proteomes" id="UP000500767">
    <property type="component" value="Chromosome"/>
</dbReference>
<evidence type="ECO:0000313" key="4">
    <source>
        <dbReference type="EMBL" id="QKE92573.1"/>
    </source>
</evidence>
<proteinExistence type="predicted"/>
<feature type="region of interest" description="Disordered" evidence="2">
    <location>
        <begin position="213"/>
        <end position="236"/>
    </location>
</feature>
<sequence>MLFAGHARAQQIDLSHGGQITVTALGGFDWDQKLQTVTAYGSAQAVRGGVTITADRLVAYYRKKAGVAATPATAISPAPSPTPTPNPTPENPTGAPPADAKAANGSTIMPGGDTSATEIYRIVAIGHVHIFTATQQAFGDHGIYDIDQAVMVLTGHDLRLITPQDVLTARDQMEYGSQTRISVGRGDAVVTTNDGRRIRADVLVGYSAPPGAQPAGVKPAGVKPAGNGQDPIGSSGKLEKVNAFGNVIVRTQTETVRGDRGVYVPDTGIARIVGNVHITRGQNQLNGAAAIVNMHTGIATLSEDPGARVQGLIVPNEAQDAPPKVPARASATP</sequence>
<dbReference type="GO" id="GO:0017089">
    <property type="term" value="F:glycolipid transfer activity"/>
    <property type="evidence" value="ECO:0007669"/>
    <property type="project" value="TreeGrafter"/>
</dbReference>
<dbReference type="Gene3D" id="2.60.450.10">
    <property type="entry name" value="Lipopolysaccharide (LPS) transport protein A like domain"/>
    <property type="match status" value="2"/>
</dbReference>
<dbReference type="GO" id="GO:0015920">
    <property type="term" value="P:lipopolysaccharide transport"/>
    <property type="evidence" value="ECO:0007669"/>
    <property type="project" value="TreeGrafter"/>
</dbReference>
<reference evidence="4 5" key="1">
    <citation type="journal article" date="2014" name="World J. Microbiol. Biotechnol.">
        <title>Biodiversity and physiological characteristics of Antarctic and Arctic lichens-associated bacteria.</title>
        <authorList>
            <person name="Lee Y.M."/>
            <person name="Kim E.H."/>
            <person name="Lee H.K."/>
            <person name="Hong S.G."/>
        </authorList>
    </citation>
    <scope>NUCLEOTIDE SEQUENCE [LARGE SCALE GENOMIC DNA]</scope>
    <source>
        <strain evidence="4 5">PAMC 26569</strain>
    </source>
</reference>
<gene>
    <name evidence="4" type="ORF">HN018_10045</name>
</gene>
<dbReference type="PANTHER" id="PTHR36504">
    <property type="entry name" value="LIPOPOLYSACCHARIDE EXPORT SYSTEM PROTEIN LPTA"/>
    <property type="match status" value="1"/>
</dbReference>
<feature type="domain" description="Organic solvent tolerance-like N-terminal" evidence="3">
    <location>
        <begin position="29"/>
        <end position="169"/>
    </location>
</feature>
<evidence type="ECO:0000256" key="1">
    <source>
        <dbReference type="ARBA" id="ARBA00022729"/>
    </source>
</evidence>
<accession>A0A6M8HVL3</accession>
<dbReference type="AlphaFoldDB" id="A0A6M8HVL3"/>
<organism evidence="4 5">
    <name type="scientific">Lichenicola cladoniae</name>
    <dbReference type="NCBI Taxonomy" id="1484109"/>
    <lineage>
        <taxon>Bacteria</taxon>
        <taxon>Pseudomonadati</taxon>
        <taxon>Pseudomonadota</taxon>
        <taxon>Alphaproteobacteria</taxon>
        <taxon>Acetobacterales</taxon>
        <taxon>Acetobacteraceae</taxon>
        <taxon>Lichenicola</taxon>
    </lineage>
</organism>
<dbReference type="InterPro" id="IPR005653">
    <property type="entry name" value="OstA-like_N"/>
</dbReference>
<dbReference type="InterPro" id="IPR052037">
    <property type="entry name" value="LPS_export_LptA"/>
</dbReference>
<evidence type="ECO:0000256" key="2">
    <source>
        <dbReference type="SAM" id="MobiDB-lite"/>
    </source>
</evidence>